<dbReference type="RefSeq" id="WP_074486432.1">
    <property type="nucleotide sequence ID" value="NZ_FMXP01000027.1"/>
</dbReference>
<reference evidence="2 3" key="1">
    <citation type="submission" date="2016-10" db="EMBL/GenBank/DDBJ databases">
        <authorList>
            <person name="de Groot N.N."/>
        </authorList>
    </citation>
    <scope>NUCLEOTIDE SEQUENCE [LARGE SCALE GENOMIC DNA]</scope>
    <source>
        <strain evidence="2 3">A-4</strain>
    </source>
</reference>
<dbReference type="InterPro" id="IPR000182">
    <property type="entry name" value="GNAT_dom"/>
</dbReference>
<evidence type="ECO:0000259" key="1">
    <source>
        <dbReference type="PROSITE" id="PS51186"/>
    </source>
</evidence>
<dbReference type="SUPFAM" id="SSF55729">
    <property type="entry name" value="Acyl-CoA N-acyltransferases (Nat)"/>
    <property type="match status" value="1"/>
</dbReference>
<dbReference type="PROSITE" id="PS51186">
    <property type="entry name" value="GNAT"/>
    <property type="match status" value="1"/>
</dbReference>
<feature type="domain" description="N-acetyltransferase" evidence="1">
    <location>
        <begin position="1"/>
        <end position="146"/>
    </location>
</feature>
<dbReference type="Gene3D" id="3.40.630.30">
    <property type="match status" value="1"/>
</dbReference>
<proteinExistence type="predicted"/>
<dbReference type="GO" id="GO:0005840">
    <property type="term" value="C:ribosome"/>
    <property type="evidence" value="ECO:0007669"/>
    <property type="project" value="UniProtKB-KW"/>
</dbReference>
<keyword evidence="2" id="KW-0687">Ribonucleoprotein</keyword>
<keyword evidence="2" id="KW-0689">Ribosomal protein</keyword>
<sequence length="146" mass="16854">MEIRDYQASDGQGLLPLYEELGYPTVEESLAKWLDNLLQLPNYYLKLAIINHSIVGFIGFSKLHFFERDGSYYRMLALVLSEKYCKQGIATGLIDEVRLKAYQERATAITLNSGMTSARETAHEFYQHYGFKKSSYGFSLDLDWEK</sequence>
<gene>
    <name evidence="2" type="ORF">SAMN02910293_01819</name>
</gene>
<organism evidence="2 3">
    <name type="scientific">Streptococcus henryi</name>
    <dbReference type="NCBI Taxonomy" id="439219"/>
    <lineage>
        <taxon>Bacteria</taxon>
        <taxon>Bacillati</taxon>
        <taxon>Bacillota</taxon>
        <taxon>Bacilli</taxon>
        <taxon>Lactobacillales</taxon>
        <taxon>Streptococcaceae</taxon>
        <taxon>Streptococcus</taxon>
    </lineage>
</organism>
<dbReference type="CDD" id="cd04301">
    <property type="entry name" value="NAT_SF"/>
    <property type="match status" value="1"/>
</dbReference>
<dbReference type="STRING" id="439219.SAMN02910293_01819"/>
<dbReference type="Pfam" id="PF13508">
    <property type="entry name" value="Acetyltransf_7"/>
    <property type="match status" value="1"/>
</dbReference>
<dbReference type="GO" id="GO:0016747">
    <property type="term" value="F:acyltransferase activity, transferring groups other than amino-acyl groups"/>
    <property type="evidence" value="ECO:0007669"/>
    <property type="project" value="InterPro"/>
</dbReference>
<dbReference type="AlphaFoldDB" id="A0A1G6CVI0"/>
<dbReference type="Proteomes" id="UP000182508">
    <property type="component" value="Unassembled WGS sequence"/>
</dbReference>
<evidence type="ECO:0000313" key="2">
    <source>
        <dbReference type="EMBL" id="SDB36870.1"/>
    </source>
</evidence>
<evidence type="ECO:0000313" key="3">
    <source>
        <dbReference type="Proteomes" id="UP000182508"/>
    </source>
</evidence>
<keyword evidence="3" id="KW-1185">Reference proteome</keyword>
<dbReference type="EMBL" id="FMXP01000027">
    <property type="protein sequence ID" value="SDB36870.1"/>
    <property type="molecule type" value="Genomic_DNA"/>
</dbReference>
<accession>A0A1G6CVI0</accession>
<name>A0A1G6CVI0_9STRE</name>
<protein>
    <submittedName>
        <fullName evidence="2">Ribosomal protein S18 acetylase RimI</fullName>
    </submittedName>
</protein>
<dbReference type="InterPro" id="IPR016181">
    <property type="entry name" value="Acyl_CoA_acyltransferase"/>
</dbReference>